<dbReference type="PIRSF" id="PIRSF006247">
    <property type="entry name" value="TrkH"/>
    <property type="match status" value="1"/>
</dbReference>
<dbReference type="PANTHER" id="PTHR32024:SF2">
    <property type="entry name" value="TRK SYSTEM POTASSIUM UPTAKE PROTEIN TRKG-RELATED"/>
    <property type="match status" value="1"/>
</dbReference>
<evidence type="ECO:0000256" key="9">
    <source>
        <dbReference type="ARBA" id="ARBA00022989"/>
    </source>
</evidence>
<keyword evidence="14" id="KW-1185">Reference proteome</keyword>
<dbReference type="PANTHER" id="PTHR32024">
    <property type="entry name" value="TRK SYSTEM POTASSIUM UPTAKE PROTEIN TRKG-RELATED"/>
    <property type="match status" value="1"/>
</dbReference>
<evidence type="ECO:0000256" key="11">
    <source>
        <dbReference type="ARBA" id="ARBA00023136"/>
    </source>
</evidence>
<comment type="caution">
    <text evidence="13">The sequence shown here is derived from an EMBL/GenBank/DDBJ whole genome shotgun (WGS) entry which is preliminary data.</text>
</comment>
<dbReference type="InterPro" id="IPR003445">
    <property type="entry name" value="Cat_transpt"/>
</dbReference>
<reference evidence="13" key="2">
    <citation type="submission" date="2023-06" db="EMBL/GenBank/DDBJ databases">
        <authorList>
            <person name="Zeman M."/>
            <person name="Kubasova T."/>
            <person name="Jahodarova E."/>
            <person name="Nykrynova M."/>
            <person name="Rychlik I."/>
        </authorList>
    </citation>
    <scope>NUCLEOTIDE SEQUENCE</scope>
    <source>
        <strain evidence="13">ET39</strain>
    </source>
</reference>
<evidence type="ECO:0000256" key="8">
    <source>
        <dbReference type="ARBA" id="ARBA00022958"/>
    </source>
</evidence>
<protein>
    <submittedName>
        <fullName evidence="13">TrkH family potassium uptake protein</fullName>
    </submittedName>
</protein>
<evidence type="ECO:0000256" key="6">
    <source>
        <dbReference type="ARBA" id="ARBA00022538"/>
    </source>
</evidence>
<comment type="subcellular location">
    <subcellularLocation>
        <location evidence="1">Cell inner membrane</location>
        <topology evidence="1">Multi-pass membrane protein</topology>
    </subcellularLocation>
</comment>
<keyword evidence="5" id="KW-0997">Cell inner membrane</keyword>
<feature type="transmembrane region" description="Helical" evidence="12">
    <location>
        <begin position="46"/>
        <end position="66"/>
    </location>
</feature>
<keyword evidence="3" id="KW-0813">Transport</keyword>
<evidence type="ECO:0000256" key="3">
    <source>
        <dbReference type="ARBA" id="ARBA00022448"/>
    </source>
</evidence>
<comment type="similarity">
    <text evidence="2">Belongs to the TrkH potassium transport family.</text>
</comment>
<accession>A0ABT7U9J6</accession>
<dbReference type="Proteomes" id="UP001529340">
    <property type="component" value="Unassembled WGS sequence"/>
</dbReference>
<feature type="transmembrane region" description="Helical" evidence="12">
    <location>
        <begin position="242"/>
        <end position="267"/>
    </location>
</feature>
<feature type="transmembrane region" description="Helical" evidence="12">
    <location>
        <begin position="462"/>
        <end position="486"/>
    </location>
</feature>
<gene>
    <name evidence="13" type="ORF">QUV96_00075</name>
</gene>
<dbReference type="RefSeq" id="WP_289606507.1">
    <property type="nucleotide sequence ID" value="NZ_JAUDCG010000001.1"/>
</dbReference>
<evidence type="ECO:0000313" key="14">
    <source>
        <dbReference type="Proteomes" id="UP001529340"/>
    </source>
</evidence>
<sequence>MFSLNRRLHMLNWRVIGSIIGYALLMEGALLVLPLIVDIFYGEQVWHAYLLTILCCLVCGATLAALKSKHSYFAKEGMIAVGLTWIILSFFGGLPFFFSSEIPSLVDCFFETVSGFTTTGSSILTDVEALSHASLFWRSFTHWIGGMGILVFLLAIVPRSNDRMMHVMRAEAPGPIIGKLVPRLRESAAILYKIYLVLTAVMVLFLLLGGMPLFDSLCTTFGTAGTGGFAIKNTSIAFYDSVYLEMVIAVFMLLFGINFNMFYFLLIKNVRSVFRNEELRMYLLIVACSVVMIAFNILSLYDGSLLQAFRYAFFQVATVISTTGYSTADFNLWPMFSKMILLTLMIVGACAGSTAGGLKISRLTVLLKRTKLDLQRLLHPQKVDVITMDGKVIDKNVVHQICSYFFCYILILVIILLIVSLDNFDMESTVSACFSCLGNVGPGLGIAGPLGNFSMFSDLSKIVLSFAMLIGRLEIYPILIFLAAFLSHARRHRRSKD</sequence>
<evidence type="ECO:0000256" key="12">
    <source>
        <dbReference type="SAM" id="Phobius"/>
    </source>
</evidence>
<feature type="transmembrane region" description="Helical" evidence="12">
    <location>
        <begin position="20"/>
        <end position="40"/>
    </location>
</feature>
<keyword evidence="6" id="KW-0633">Potassium transport</keyword>
<evidence type="ECO:0000256" key="5">
    <source>
        <dbReference type="ARBA" id="ARBA00022519"/>
    </source>
</evidence>
<keyword evidence="8" id="KW-0630">Potassium</keyword>
<keyword evidence="10" id="KW-0406">Ion transport</keyword>
<feature type="transmembrane region" description="Helical" evidence="12">
    <location>
        <begin position="194"/>
        <end position="214"/>
    </location>
</feature>
<keyword evidence="7 12" id="KW-0812">Transmembrane</keyword>
<feature type="transmembrane region" description="Helical" evidence="12">
    <location>
        <begin position="339"/>
        <end position="361"/>
    </location>
</feature>
<evidence type="ECO:0000256" key="4">
    <source>
        <dbReference type="ARBA" id="ARBA00022475"/>
    </source>
</evidence>
<keyword evidence="11 12" id="KW-0472">Membrane</keyword>
<evidence type="ECO:0000256" key="2">
    <source>
        <dbReference type="ARBA" id="ARBA00009137"/>
    </source>
</evidence>
<keyword evidence="4" id="KW-1003">Cell membrane</keyword>
<reference evidence="13" key="1">
    <citation type="submission" date="2023-06" db="EMBL/GenBank/DDBJ databases">
        <title>Identification and characterization of horizontal gene transfer across gut microbiota members of farm animals based on homology search.</title>
        <authorList>
            <person name="Schwarzerova J."/>
            <person name="Nykrynova M."/>
            <person name="Jureckova K."/>
            <person name="Cejkova D."/>
            <person name="Rychlik I."/>
        </authorList>
    </citation>
    <scope>NUCLEOTIDE SEQUENCE</scope>
    <source>
        <strain evidence="13">ET39</strain>
    </source>
</reference>
<feature type="transmembrane region" description="Helical" evidence="12">
    <location>
        <begin position="78"/>
        <end position="98"/>
    </location>
</feature>
<evidence type="ECO:0000256" key="1">
    <source>
        <dbReference type="ARBA" id="ARBA00004429"/>
    </source>
</evidence>
<evidence type="ECO:0000256" key="7">
    <source>
        <dbReference type="ARBA" id="ARBA00022692"/>
    </source>
</evidence>
<evidence type="ECO:0000313" key="13">
    <source>
        <dbReference type="EMBL" id="MDM8156030.1"/>
    </source>
</evidence>
<proteinExistence type="inferred from homology"/>
<keyword evidence="9 12" id="KW-1133">Transmembrane helix</keyword>
<name>A0ABT7U9J6_9FIRM</name>
<dbReference type="Pfam" id="PF02386">
    <property type="entry name" value="TrkH"/>
    <property type="match status" value="1"/>
</dbReference>
<evidence type="ECO:0000256" key="10">
    <source>
        <dbReference type="ARBA" id="ARBA00023065"/>
    </source>
</evidence>
<dbReference type="InterPro" id="IPR004772">
    <property type="entry name" value="TrkH"/>
</dbReference>
<feature type="transmembrane region" description="Helical" evidence="12">
    <location>
        <begin position="401"/>
        <end position="421"/>
    </location>
</feature>
<feature type="transmembrane region" description="Helical" evidence="12">
    <location>
        <begin position="279"/>
        <end position="301"/>
    </location>
</feature>
<feature type="transmembrane region" description="Helical" evidence="12">
    <location>
        <begin position="140"/>
        <end position="158"/>
    </location>
</feature>
<organism evidence="13 14">
    <name type="scientific">Amedibacillus dolichus</name>
    <dbReference type="NCBI Taxonomy" id="31971"/>
    <lineage>
        <taxon>Bacteria</taxon>
        <taxon>Bacillati</taxon>
        <taxon>Bacillota</taxon>
        <taxon>Erysipelotrichia</taxon>
        <taxon>Erysipelotrichales</taxon>
        <taxon>Erysipelotrichaceae</taxon>
        <taxon>Amedibacillus</taxon>
    </lineage>
</organism>
<dbReference type="EMBL" id="JAUDCG010000001">
    <property type="protein sequence ID" value="MDM8156030.1"/>
    <property type="molecule type" value="Genomic_DNA"/>
</dbReference>